<dbReference type="Proteomes" id="UP000728185">
    <property type="component" value="Unassembled WGS sequence"/>
</dbReference>
<reference evidence="2" key="1">
    <citation type="submission" date="2019-05" db="EMBL/GenBank/DDBJ databases">
        <title>Annotation for the trematode Fasciolopsis buski.</title>
        <authorList>
            <person name="Choi Y.-J."/>
        </authorList>
    </citation>
    <scope>NUCLEOTIDE SEQUENCE</scope>
    <source>
        <strain evidence="2">HT</strain>
        <tissue evidence="2">Whole worm</tissue>
    </source>
</reference>
<keyword evidence="1" id="KW-0732">Signal</keyword>
<proteinExistence type="predicted"/>
<organism evidence="2 3">
    <name type="scientific">Fasciolopsis buskii</name>
    <dbReference type="NCBI Taxonomy" id="27845"/>
    <lineage>
        <taxon>Eukaryota</taxon>
        <taxon>Metazoa</taxon>
        <taxon>Spiralia</taxon>
        <taxon>Lophotrochozoa</taxon>
        <taxon>Platyhelminthes</taxon>
        <taxon>Trematoda</taxon>
        <taxon>Digenea</taxon>
        <taxon>Plagiorchiida</taxon>
        <taxon>Echinostomata</taxon>
        <taxon>Echinostomatoidea</taxon>
        <taxon>Fasciolidae</taxon>
        <taxon>Fasciolopsis</taxon>
    </lineage>
</organism>
<feature type="signal peptide" evidence="1">
    <location>
        <begin position="1"/>
        <end position="18"/>
    </location>
</feature>
<sequence>MWKIMLFLTLSVCILVSAELGEVDSEPEYYALKRSEEKKRKQIFRYGKRDPFGWRRYPVSNEYIEY</sequence>
<dbReference type="AlphaFoldDB" id="A0A8E0S6X5"/>
<accession>A0A8E0S6X5</accession>
<evidence type="ECO:0000313" key="2">
    <source>
        <dbReference type="EMBL" id="KAA0200925.1"/>
    </source>
</evidence>
<protein>
    <submittedName>
        <fullName evidence="2">Uncharacterized protein</fullName>
    </submittedName>
</protein>
<evidence type="ECO:0000256" key="1">
    <source>
        <dbReference type="SAM" id="SignalP"/>
    </source>
</evidence>
<evidence type="ECO:0000313" key="3">
    <source>
        <dbReference type="Proteomes" id="UP000728185"/>
    </source>
</evidence>
<comment type="caution">
    <text evidence="2">The sequence shown here is derived from an EMBL/GenBank/DDBJ whole genome shotgun (WGS) entry which is preliminary data.</text>
</comment>
<dbReference type="OrthoDB" id="10414504at2759"/>
<keyword evidence="3" id="KW-1185">Reference proteome</keyword>
<name>A0A8E0S6X5_9TREM</name>
<gene>
    <name evidence="2" type="ORF">FBUS_01981</name>
</gene>
<feature type="chain" id="PRO_5034033041" evidence="1">
    <location>
        <begin position="19"/>
        <end position="66"/>
    </location>
</feature>
<dbReference type="EMBL" id="LUCM01000207">
    <property type="protein sequence ID" value="KAA0200925.1"/>
    <property type="molecule type" value="Genomic_DNA"/>
</dbReference>